<evidence type="ECO:0000259" key="5">
    <source>
        <dbReference type="Pfam" id="PF04542"/>
    </source>
</evidence>
<dbReference type="InterPro" id="IPR007627">
    <property type="entry name" value="RNA_pol_sigma70_r2"/>
</dbReference>
<dbReference type="CDD" id="cd06171">
    <property type="entry name" value="Sigma70_r4"/>
    <property type="match status" value="1"/>
</dbReference>
<feature type="domain" description="RNA polymerase sigma-70 region 2" evidence="5">
    <location>
        <begin position="3"/>
        <end position="58"/>
    </location>
</feature>
<dbReference type="SUPFAM" id="SSF88659">
    <property type="entry name" value="Sigma3 and sigma4 domains of RNA polymerase sigma factors"/>
    <property type="match status" value="1"/>
</dbReference>
<dbReference type="GO" id="GO:0016987">
    <property type="term" value="F:sigma factor activity"/>
    <property type="evidence" value="ECO:0007669"/>
    <property type="project" value="UniProtKB-KW"/>
</dbReference>
<dbReference type="RefSeq" id="WP_404932717.1">
    <property type="nucleotide sequence ID" value="NZ_QNRO01000004.1"/>
</dbReference>
<accession>A0A366GVW0</accession>
<evidence type="ECO:0000256" key="1">
    <source>
        <dbReference type="ARBA" id="ARBA00010641"/>
    </source>
</evidence>
<comment type="caution">
    <text evidence="7">The sequence shown here is derived from an EMBL/GenBank/DDBJ whole genome shotgun (WGS) entry which is preliminary data.</text>
</comment>
<dbReference type="Pfam" id="PF04542">
    <property type="entry name" value="Sigma70_r2"/>
    <property type="match status" value="1"/>
</dbReference>
<dbReference type="AlphaFoldDB" id="A0A366GVW0"/>
<organism evidence="7 8">
    <name type="scientific">Marinobacter pelagius</name>
    <dbReference type="NCBI Taxonomy" id="379482"/>
    <lineage>
        <taxon>Bacteria</taxon>
        <taxon>Pseudomonadati</taxon>
        <taxon>Pseudomonadota</taxon>
        <taxon>Gammaproteobacteria</taxon>
        <taxon>Pseudomonadales</taxon>
        <taxon>Marinobacteraceae</taxon>
        <taxon>Marinobacter</taxon>
    </lineage>
</organism>
<dbReference type="GO" id="GO:0003677">
    <property type="term" value="F:DNA binding"/>
    <property type="evidence" value="ECO:0007669"/>
    <property type="project" value="InterPro"/>
</dbReference>
<feature type="domain" description="RNA polymerase sigma factor 70 region 4 type 2" evidence="6">
    <location>
        <begin position="101"/>
        <end position="152"/>
    </location>
</feature>
<dbReference type="InterPro" id="IPR013325">
    <property type="entry name" value="RNA_pol_sigma_r2"/>
</dbReference>
<dbReference type="Pfam" id="PF08281">
    <property type="entry name" value="Sigma70_r4_2"/>
    <property type="match status" value="1"/>
</dbReference>
<dbReference type="NCBIfam" id="TIGR02937">
    <property type="entry name" value="sigma70-ECF"/>
    <property type="match status" value="1"/>
</dbReference>
<reference evidence="7 8" key="1">
    <citation type="submission" date="2018-06" db="EMBL/GenBank/DDBJ databases">
        <title>Freshwater and sediment microbial communities from various areas in North America, analyzing microbe dynamics in response to fracking.</title>
        <authorList>
            <person name="Lamendella R."/>
        </authorList>
    </citation>
    <scope>NUCLEOTIDE SEQUENCE [LARGE SCALE GENOMIC DNA]</scope>
    <source>
        <strain evidence="7 8">114J</strain>
    </source>
</reference>
<keyword evidence="2" id="KW-0805">Transcription regulation</keyword>
<evidence type="ECO:0000256" key="3">
    <source>
        <dbReference type="ARBA" id="ARBA00023082"/>
    </source>
</evidence>
<dbReference type="GO" id="GO:0006352">
    <property type="term" value="P:DNA-templated transcription initiation"/>
    <property type="evidence" value="ECO:0007669"/>
    <property type="project" value="InterPro"/>
</dbReference>
<dbReference type="SUPFAM" id="SSF88946">
    <property type="entry name" value="Sigma2 domain of RNA polymerase sigma factors"/>
    <property type="match status" value="1"/>
</dbReference>
<dbReference type="Proteomes" id="UP000252995">
    <property type="component" value="Unassembled WGS sequence"/>
</dbReference>
<dbReference type="PANTHER" id="PTHR43133:SF25">
    <property type="entry name" value="RNA POLYMERASE SIGMA FACTOR RFAY-RELATED"/>
    <property type="match status" value="1"/>
</dbReference>
<evidence type="ECO:0000313" key="8">
    <source>
        <dbReference type="Proteomes" id="UP000252995"/>
    </source>
</evidence>
<protein>
    <submittedName>
        <fullName evidence="7">RNA polymerase sigma-70 factor (ECF subfamily)</fullName>
    </submittedName>
</protein>
<sequence>MFTFAYRLTGREHDAEDLVQDVVVKLYPRLDELESVDHLRPWLHRVLYRHFVDTIRKRPAGREINTSALDLHDEQTPFLETRVGSEPDPLANVEWDIRSQTLKRLLGELHPDQRTLLLLHDADGWRQEDIAEVLDVPIGTIKSRLHRTRALLRTKLQEELEPFEQQLRGLK</sequence>
<dbReference type="InterPro" id="IPR036388">
    <property type="entry name" value="WH-like_DNA-bd_sf"/>
</dbReference>
<name>A0A366GVW0_9GAMM</name>
<evidence type="ECO:0000256" key="4">
    <source>
        <dbReference type="ARBA" id="ARBA00023163"/>
    </source>
</evidence>
<dbReference type="Gene3D" id="1.10.10.10">
    <property type="entry name" value="Winged helix-like DNA-binding domain superfamily/Winged helix DNA-binding domain"/>
    <property type="match status" value="1"/>
</dbReference>
<proteinExistence type="inferred from homology"/>
<evidence type="ECO:0000256" key="2">
    <source>
        <dbReference type="ARBA" id="ARBA00023015"/>
    </source>
</evidence>
<dbReference type="InterPro" id="IPR013324">
    <property type="entry name" value="RNA_pol_sigma_r3/r4-like"/>
</dbReference>
<gene>
    <name evidence="7" type="ORF">DET50_10486</name>
</gene>
<dbReference type="InterPro" id="IPR039425">
    <property type="entry name" value="RNA_pol_sigma-70-like"/>
</dbReference>
<evidence type="ECO:0000259" key="6">
    <source>
        <dbReference type="Pfam" id="PF08281"/>
    </source>
</evidence>
<evidence type="ECO:0000313" key="7">
    <source>
        <dbReference type="EMBL" id="RBP32317.1"/>
    </source>
</evidence>
<dbReference type="PANTHER" id="PTHR43133">
    <property type="entry name" value="RNA POLYMERASE ECF-TYPE SIGMA FACTO"/>
    <property type="match status" value="1"/>
</dbReference>
<dbReference type="EMBL" id="QNRO01000004">
    <property type="protein sequence ID" value="RBP32317.1"/>
    <property type="molecule type" value="Genomic_DNA"/>
</dbReference>
<comment type="similarity">
    <text evidence="1">Belongs to the sigma-70 factor family. ECF subfamily.</text>
</comment>
<keyword evidence="4" id="KW-0804">Transcription</keyword>
<dbReference type="InterPro" id="IPR013249">
    <property type="entry name" value="RNA_pol_sigma70_r4_t2"/>
</dbReference>
<dbReference type="InterPro" id="IPR014284">
    <property type="entry name" value="RNA_pol_sigma-70_dom"/>
</dbReference>
<keyword evidence="3" id="KW-0731">Sigma factor</keyword>
<dbReference type="Gene3D" id="1.10.1740.10">
    <property type="match status" value="1"/>
</dbReference>